<evidence type="ECO:0000313" key="10">
    <source>
        <dbReference type="Proteomes" id="UP000188354"/>
    </source>
</evidence>
<keyword evidence="3 6" id="KW-0863">Zinc-finger</keyword>
<protein>
    <recommendedName>
        <fullName evidence="8">C2H2-type domain-containing protein</fullName>
    </recommendedName>
</protein>
<keyword evidence="4" id="KW-0862">Zinc</keyword>
<evidence type="ECO:0000259" key="8">
    <source>
        <dbReference type="PROSITE" id="PS50157"/>
    </source>
</evidence>
<name>A0A1J7G1A3_LUPAN</name>
<evidence type="ECO:0000256" key="7">
    <source>
        <dbReference type="SAM" id="MobiDB-lite"/>
    </source>
</evidence>
<proteinExistence type="predicted"/>
<dbReference type="GO" id="GO:0005634">
    <property type="term" value="C:nucleus"/>
    <property type="evidence" value="ECO:0007669"/>
    <property type="project" value="UniProtKB-SubCell"/>
</dbReference>
<evidence type="ECO:0000256" key="4">
    <source>
        <dbReference type="ARBA" id="ARBA00022833"/>
    </source>
</evidence>
<dbReference type="SUPFAM" id="SSF57667">
    <property type="entry name" value="beta-beta-alpha zinc fingers"/>
    <property type="match status" value="1"/>
</dbReference>
<dbReference type="OrthoDB" id="1436876at2759"/>
<sequence>MADKLAIRDSWDRKLKRKIDETSMIDKDSNLLLSLSLGCSNTSEEPLSNRKAHEDSDFDPKLVENSDNKGVIKPNEHEFSCKFCDKKFHNFQALGGHQNAHRRERIFSRMNKEIAMGTFGFSAYPCPCSSMENLHPFRGSPCYHTAHMNPMAHMSPMPWSHSRPGYGNQGMYNTPFSGHQFGITSNSSASAQTPQKINHNGVGFGYEPYQTSSLKDVVNKSTTPHNDLEGHRRNQYTSN</sequence>
<dbReference type="PROSITE" id="PS50157">
    <property type="entry name" value="ZINC_FINGER_C2H2_2"/>
    <property type="match status" value="1"/>
</dbReference>
<evidence type="ECO:0000256" key="6">
    <source>
        <dbReference type="PROSITE-ProRule" id="PRU00042"/>
    </source>
</evidence>
<dbReference type="PROSITE" id="PS00028">
    <property type="entry name" value="ZINC_FINGER_C2H2_1"/>
    <property type="match status" value="1"/>
</dbReference>
<feature type="domain" description="C2H2-type" evidence="8">
    <location>
        <begin position="79"/>
        <end position="106"/>
    </location>
</feature>
<dbReference type="InterPro" id="IPR044246">
    <property type="entry name" value="ZFP3-like"/>
</dbReference>
<organism evidence="9 10">
    <name type="scientific">Lupinus angustifolius</name>
    <name type="common">Narrow-leaved blue lupine</name>
    <dbReference type="NCBI Taxonomy" id="3871"/>
    <lineage>
        <taxon>Eukaryota</taxon>
        <taxon>Viridiplantae</taxon>
        <taxon>Streptophyta</taxon>
        <taxon>Embryophyta</taxon>
        <taxon>Tracheophyta</taxon>
        <taxon>Spermatophyta</taxon>
        <taxon>Magnoliopsida</taxon>
        <taxon>eudicotyledons</taxon>
        <taxon>Gunneridae</taxon>
        <taxon>Pentapetalae</taxon>
        <taxon>rosids</taxon>
        <taxon>fabids</taxon>
        <taxon>Fabales</taxon>
        <taxon>Fabaceae</taxon>
        <taxon>Papilionoideae</taxon>
        <taxon>50 kb inversion clade</taxon>
        <taxon>genistoids sensu lato</taxon>
        <taxon>core genistoids</taxon>
        <taxon>Genisteae</taxon>
        <taxon>Lupinus</taxon>
    </lineage>
</organism>
<dbReference type="KEGG" id="lang:109330848"/>
<feature type="region of interest" description="Disordered" evidence="7">
    <location>
        <begin position="219"/>
        <end position="239"/>
    </location>
</feature>
<dbReference type="PANTHER" id="PTHR47287:SF15">
    <property type="entry name" value="ZINC FINGER PROTEIN 3-LIKE"/>
    <property type="match status" value="1"/>
</dbReference>
<evidence type="ECO:0000313" key="9">
    <source>
        <dbReference type="EMBL" id="OIV94213.1"/>
    </source>
</evidence>
<dbReference type="Pfam" id="PF13912">
    <property type="entry name" value="zf-C2H2_6"/>
    <property type="match status" value="1"/>
</dbReference>
<keyword evidence="2" id="KW-0479">Metal-binding</keyword>
<evidence type="ECO:0000256" key="1">
    <source>
        <dbReference type="ARBA" id="ARBA00004123"/>
    </source>
</evidence>
<comment type="subcellular location">
    <subcellularLocation>
        <location evidence="1">Nucleus</location>
    </subcellularLocation>
</comment>
<evidence type="ECO:0000256" key="3">
    <source>
        <dbReference type="ARBA" id="ARBA00022771"/>
    </source>
</evidence>
<keyword evidence="10" id="KW-1185">Reference proteome</keyword>
<dbReference type="InterPro" id="IPR036236">
    <property type="entry name" value="Znf_C2H2_sf"/>
</dbReference>
<reference evidence="9 10" key="1">
    <citation type="journal article" date="2017" name="Plant Biotechnol. J.">
        <title>A comprehensive draft genome sequence for lupin (Lupinus angustifolius), an emerging health food: insights into plant-microbe interactions and legume evolution.</title>
        <authorList>
            <person name="Hane J.K."/>
            <person name="Ming Y."/>
            <person name="Kamphuis L.G."/>
            <person name="Nelson M.N."/>
            <person name="Garg G."/>
            <person name="Atkins C.A."/>
            <person name="Bayer P.E."/>
            <person name="Bravo A."/>
            <person name="Bringans S."/>
            <person name="Cannon S."/>
            <person name="Edwards D."/>
            <person name="Foley R."/>
            <person name="Gao L.L."/>
            <person name="Harrison M.J."/>
            <person name="Huang W."/>
            <person name="Hurgobin B."/>
            <person name="Li S."/>
            <person name="Liu C.W."/>
            <person name="McGrath A."/>
            <person name="Morahan G."/>
            <person name="Murray J."/>
            <person name="Weller J."/>
            <person name="Jian J."/>
            <person name="Singh K.B."/>
        </authorList>
    </citation>
    <scope>NUCLEOTIDE SEQUENCE [LARGE SCALE GENOMIC DNA]</scope>
    <source>
        <strain evidence="10">cv. Tanjil</strain>
        <tissue evidence="9">Whole plant</tissue>
    </source>
</reference>
<evidence type="ECO:0000256" key="5">
    <source>
        <dbReference type="ARBA" id="ARBA00023242"/>
    </source>
</evidence>
<dbReference type="AlphaFoldDB" id="A0A1J7G1A3"/>
<feature type="region of interest" description="Disordered" evidence="7">
    <location>
        <begin position="42"/>
        <end position="69"/>
    </location>
</feature>
<dbReference type="EMBL" id="CM007377">
    <property type="protein sequence ID" value="OIV94213.1"/>
    <property type="molecule type" value="Genomic_DNA"/>
</dbReference>
<accession>A0A1J7G1A3</accession>
<dbReference type="Gramene" id="OIV94213">
    <property type="protein sequence ID" value="OIV94213"/>
    <property type="gene ID" value="TanjilG_10641"/>
</dbReference>
<dbReference type="InterPro" id="IPR013087">
    <property type="entry name" value="Znf_C2H2_type"/>
</dbReference>
<gene>
    <name evidence="9" type="ORF">TanjilG_10641</name>
</gene>
<dbReference type="GO" id="GO:0009788">
    <property type="term" value="P:negative regulation of abscisic acid-activated signaling pathway"/>
    <property type="evidence" value="ECO:0007669"/>
    <property type="project" value="InterPro"/>
</dbReference>
<dbReference type="PANTHER" id="PTHR47287">
    <property type="entry name" value="C2H2 AND C2HC ZINC FINGERS SUPERFAMILY PROTEIN"/>
    <property type="match status" value="1"/>
</dbReference>
<keyword evidence="5" id="KW-0539">Nucleus</keyword>
<dbReference type="Proteomes" id="UP000188354">
    <property type="component" value="Chromosome LG17"/>
</dbReference>
<evidence type="ECO:0000256" key="2">
    <source>
        <dbReference type="ARBA" id="ARBA00022723"/>
    </source>
</evidence>
<dbReference type="STRING" id="3871.A0A1J7G1A3"/>
<feature type="compositionally biased region" description="Basic and acidic residues" evidence="7">
    <location>
        <begin position="47"/>
        <end position="67"/>
    </location>
</feature>
<dbReference type="GO" id="GO:0008270">
    <property type="term" value="F:zinc ion binding"/>
    <property type="evidence" value="ECO:0007669"/>
    <property type="project" value="UniProtKB-KW"/>
</dbReference>
<dbReference type="Gene3D" id="3.30.160.60">
    <property type="entry name" value="Classic Zinc Finger"/>
    <property type="match status" value="1"/>
</dbReference>